<evidence type="ECO:0000313" key="2">
    <source>
        <dbReference type="EMBL" id="KAK3607559.1"/>
    </source>
</evidence>
<reference evidence="2" key="1">
    <citation type="journal article" date="2021" name="Genome Biol. Evol.">
        <title>A High-Quality Reference Genome for a Parasitic Bivalve with Doubly Uniparental Inheritance (Bivalvia: Unionida).</title>
        <authorList>
            <person name="Smith C.H."/>
        </authorList>
    </citation>
    <scope>NUCLEOTIDE SEQUENCE</scope>
    <source>
        <strain evidence="2">CHS0354</strain>
    </source>
</reference>
<keyword evidence="3" id="KW-1185">Reference proteome</keyword>
<feature type="chain" id="PRO_5041905559" evidence="1">
    <location>
        <begin position="24"/>
        <end position="120"/>
    </location>
</feature>
<evidence type="ECO:0000256" key="1">
    <source>
        <dbReference type="SAM" id="SignalP"/>
    </source>
</evidence>
<keyword evidence="1" id="KW-0732">Signal</keyword>
<feature type="signal peptide" evidence="1">
    <location>
        <begin position="1"/>
        <end position="23"/>
    </location>
</feature>
<accession>A0AAE0WAZ8</accession>
<sequence>MMNKILVSFTVVFCAIFLHQIFGGPVQEESDFDRNGEEVEQEAKNLGRFQEAIRKALSSEEEARQPYAKQEEIVEKDSLSNDVTAPIDLDENKDLFNMDVTTYKPKKIGKCWGICWCRNC</sequence>
<evidence type="ECO:0000313" key="3">
    <source>
        <dbReference type="Proteomes" id="UP001195483"/>
    </source>
</evidence>
<dbReference type="AlphaFoldDB" id="A0AAE0WAZ8"/>
<reference evidence="2" key="3">
    <citation type="submission" date="2023-05" db="EMBL/GenBank/DDBJ databases">
        <authorList>
            <person name="Smith C.H."/>
        </authorList>
    </citation>
    <scope>NUCLEOTIDE SEQUENCE</scope>
    <source>
        <strain evidence="2">CHS0354</strain>
        <tissue evidence="2">Mantle</tissue>
    </source>
</reference>
<protein>
    <submittedName>
        <fullName evidence="2">Uncharacterized protein</fullName>
    </submittedName>
</protein>
<gene>
    <name evidence="2" type="ORF">CHS0354_011094</name>
</gene>
<reference evidence="2" key="2">
    <citation type="journal article" date="2021" name="Genome Biol. Evol.">
        <title>Developing a high-quality reference genome for a parasitic bivalve with doubly uniparental inheritance (Bivalvia: Unionida).</title>
        <authorList>
            <person name="Smith C.H."/>
        </authorList>
    </citation>
    <scope>NUCLEOTIDE SEQUENCE</scope>
    <source>
        <strain evidence="2">CHS0354</strain>
        <tissue evidence="2">Mantle</tissue>
    </source>
</reference>
<name>A0AAE0WAZ8_9BIVA</name>
<proteinExistence type="predicted"/>
<comment type="caution">
    <text evidence="2">The sequence shown here is derived from an EMBL/GenBank/DDBJ whole genome shotgun (WGS) entry which is preliminary data.</text>
</comment>
<dbReference type="Proteomes" id="UP001195483">
    <property type="component" value="Unassembled WGS sequence"/>
</dbReference>
<organism evidence="2 3">
    <name type="scientific">Potamilus streckersoni</name>
    <dbReference type="NCBI Taxonomy" id="2493646"/>
    <lineage>
        <taxon>Eukaryota</taxon>
        <taxon>Metazoa</taxon>
        <taxon>Spiralia</taxon>
        <taxon>Lophotrochozoa</taxon>
        <taxon>Mollusca</taxon>
        <taxon>Bivalvia</taxon>
        <taxon>Autobranchia</taxon>
        <taxon>Heteroconchia</taxon>
        <taxon>Palaeoheterodonta</taxon>
        <taxon>Unionida</taxon>
        <taxon>Unionoidea</taxon>
        <taxon>Unionidae</taxon>
        <taxon>Ambleminae</taxon>
        <taxon>Lampsilini</taxon>
        <taxon>Potamilus</taxon>
    </lineage>
</organism>
<dbReference type="EMBL" id="JAEAOA010000687">
    <property type="protein sequence ID" value="KAK3607559.1"/>
    <property type="molecule type" value="Genomic_DNA"/>
</dbReference>